<dbReference type="Proteomes" id="UP000887576">
    <property type="component" value="Unplaced"/>
</dbReference>
<organism evidence="1 2">
    <name type="scientific">Panagrolaimus sp. JU765</name>
    <dbReference type="NCBI Taxonomy" id="591449"/>
    <lineage>
        <taxon>Eukaryota</taxon>
        <taxon>Metazoa</taxon>
        <taxon>Ecdysozoa</taxon>
        <taxon>Nematoda</taxon>
        <taxon>Chromadorea</taxon>
        <taxon>Rhabditida</taxon>
        <taxon>Tylenchina</taxon>
        <taxon>Panagrolaimomorpha</taxon>
        <taxon>Panagrolaimoidea</taxon>
        <taxon>Panagrolaimidae</taxon>
        <taxon>Panagrolaimus</taxon>
    </lineage>
</organism>
<sequence>MLQKSLDVIHVVFQHLKKDQLIQLQEKVYGQPEANSDSIFEAQLEDIVGNILDVQMKTDPGWHIGDKVTIFGKYKDDEHSIVFHMQENADEKEDDQNMSSLTLDDKEKDKQIEE</sequence>
<protein>
    <submittedName>
        <fullName evidence="2">Uncharacterized protein</fullName>
    </submittedName>
</protein>
<evidence type="ECO:0000313" key="1">
    <source>
        <dbReference type="Proteomes" id="UP000887576"/>
    </source>
</evidence>
<name>A0AC34Q7P5_9BILA</name>
<evidence type="ECO:0000313" key="2">
    <source>
        <dbReference type="WBParaSite" id="JU765_v2.g13729.t1"/>
    </source>
</evidence>
<reference evidence="2" key="1">
    <citation type="submission" date="2022-11" db="UniProtKB">
        <authorList>
            <consortium name="WormBaseParasite"/>
        </authorList>
    </citation>
    <scope>IDENTIFICATION</scope>
</reference>
<proteinExistence type="predicted"/>
<dbReference type="WBParaSite" id="JU765_v2.g13729.t1">
    <property type="protein sequence ID" value="JU765_v2.g13729.t1"/>
    <property type="gene ID" value="JU765_v2.g13729"/>
</dbReference>
<accession>A0AC34Q7P5</accession>